<evidence type="ECO:0000256" key="1">
    <source>
        <dbReference type="SAM" id="MobiDB-lite"/>
    </source>
</evidence>
<accession>C9YYX7</accession>
<protein>
    <submittedName>
        <fullName evidence="2">Uncharacterized protein</fullName>
    </submittedName>
</protein>
<gene>
    <name evidence="2" type="ordered locus">SCAB_23191</name>
</gene>
<proteinExistence type="predicted"/>
<organism evidence="2 3">
    <name type="scientific">Streptomyces scabiei (strain 87.22)</name>
    <dbReference type="NCBI Taxonomy" id="680198"/>
    <lineage>
        <taxon>Bacteria</taxon>
        <taxon>Bacillati</taxon>
        <taxon>Actinomycetota</taxon>
        <taxon>Actinomycetes</taxon>
        <taxon>Kitasatosporales</taxon>
        <taxon>Streptomycetaceae</taxon>
        <taxon>Streptomyces</taxon>
    </lineage>
</organism>
<evidence type="ECO:0000313" key="2">
    <source>
        <dbReference type="EMBL" id="CBG69432.1"/>
    </source>
</evidence>
<dbReference type="HOGENOM" id="CLU_2829581_0_0_11"/>
<evidence type="ECO:0000313" key="3">
    <source>
        <dbReference type="Proteomes" id="UP000001444"/>
    </source>
</evidence>
<reference evidence="2 3" key="1">
    <citation type="journal article" date="2010" name="Mol. Plant Microbe Interact.">
        <title>Streptomyces scabies 87-22 contains a coronafacic acid-like biosynthetic cluster that contributes to plant-microbe interactions.</title>
        <authorList>
            <person name="Bignell D.R."/>
            <person name="Seipke R.F."/>
            <person name="Huguet-Tapia J.C."/>
            <person name="Chambers A.H."/>
            <person name="Parry R.J."/>
            <person name="Loria R."/>
        </authorList>
    </citation>
    <scope>NUCLEOTIDE SEQUENCE [LARGE SCALE GENOMIC DNA]</scope>
    <source>
        <strain evidence="2 3">87.22</strain>
    </source>
</reference>
<dbReference type="STRING" id="680198.SCAB_23191"/>
<dbReference type="KEGG" id="scb:SCAB_23191"/>
<dbReference type="EMBL" id="FN554889">
    <property type="protein sequence ID" value="CBG69432.1"/>
    <property type="molecule type" value="Genomic_DNA"/>
</dbReference>
<feature type="region of interest" description="Disordered" evidence="1">
    <location>
        <begin position="1"/>
        <end position="35"/>
    </location>
</feature>
<dbReference type="Proteomes" id="UP000001444">
    <property type="component" value="Chromosome"/>
</dbReference>
<keyword evidence="3" id="KW-1185">Reference proteome</keyword>
<sequence>MTTRVRGPRAPDVSAAGPRSVPDGTPVRHGPTHARGATMRLIMSQSGVAVHCVRMVPAVPAVLGGR</sequence>
<dbReference type="AlphaFoldDB" id="C9YYX7"/>
<name>C9YYX7_STRSW</name>